<evidence type="ECO:0000256" key="2">
    <source>
        <dbReference type="ARBA" id="ARBA00022692"/>
    </source>
</evidence>
<proteinExistence type="predicted"/>
<evidence type="ECO:0000313" key="6">
    <source>
        <dbReference type="EMBL" id="MBI4251017.1"/>
    </source>
</evidence>
<keyword evidence="3 5" id="KW-1133">Transmembrane helix</keyword>
<keyword evidence="4 5" id="KW-0472">Membrane</keyword>
<dbReference type="Pfam" id="PF07681">
    <property type="entry name" value="DoxX"/>
    <property type="match status" value="1"/>
</dbReference>
<organism evidence="6 7">
    <name type="scientific">Tectimicrobiota bacterium</name>
    <dbReference type="NCBI Taxonomy" id="2528274"/>
    <lineage>
        <taxon>Bacteria</taxon>
        <taxon>Pseudomonadati</taxon>
        <taxon>Nitrospinota/Tectimicrobiota group</taxon>
        <taxon>Candidatus Tectimicrobiota</taxon>
    </lineage>
</organism>
<comment type="subcellular location">
    <subcellularLocation>
        <location evidence="1">Membrane</location>
        <topology evidence="1">Multi-pass membrane protein</topology>
    </subcellularLocation>
</comment>
<reference evidence="6" key="1">
    <citation type="submission" date="2020-07" db="EMBL/GenBank/DDBJ databases">
        <title>Huge and variable diversity of episymbiotic CPR bacteria and DPANN archaea in groundwater ecosystems.</title>
        <authorList>
            <person name="He C.Y."/>
            <person name="Keren R."/>
            <person name="Whittaker M."/>
            <person name="Farag I.F."/>
            <person name="Doudna J."/>
            <person name="Cate J.H.D."/>
            <person name="Banfield J.F."/>
        </authorList>
    </citation>
    <scope>NUCLEOTIDE SEQUENCE</scope>
    <source>
        <strain evidence="6">NC_groundwater_1370_Ag_S-0.2um_69_93</strain>
    </source>
</reference>
<dbReference type="Proteomes" id="UP000752292">
    <property type="component" value="Unassembled WGS sequence"/>
</dbReference>
<feature type="transmembrane region" description="Helical" evidence="5">
    <location>
        <begin position="111"/>
        <end position="131"/>
    </location>
</feature>
<evidence type="ECO:0000256" key="4">
    <source>
        <dbReference type="ARBA" id="ARBA00023136"/>
    </source>
</evidence>
<comment type="caution">
    <text evidence="6">The sequence shown here is derived from an EMBL/GenBank/DDBJ whole genome shotgun (WGS) entry which is preliminary data.</text>
</comment>
<name>A0A933E731_UNCTE</name>
<evidence type="ECO:0000256" key="3">
    <source>
        <dbReference type="ARBA" id="ARBA00022989"/>
    </source>
</evidence>
<sequence length="135" mass="14264">MTPAAKEWGITLLRLWIGFLILYTGAGSAERAFASVQGLPSLFDAWKGSAAALIGHLVILVQLLGGAGIFVGIAVRLCSFFTALAFAYLVWKAGGLRPGALMADPVKTTLLAASVSFLLTGPGMLNLGRIFQKRR</sequence>
<dbReference type="EMBL" id="JACQRX010000044">
    <property type="protein sequence ID" value="MBI4251017.1"/>
    <property type="molecule type" value="Genomic_DNA"/>
</dbReference>
<dbReference type="AlphaFoldDB" id="A0A933E731"/>
<feature type="transmembrane region" description="Helical" evidence="5">
    <location>
        <begin position="49"/>
        <end position="66"/>
    </location>
</feature>
<dbReference type="GO" id="GO:0016020">
    <property type="term" value="C:membrane"/>
    <property type="evidence" value="ECO:0007669"/>
    <property type="project" value="UniProtKB-SubCell"/>
</dbReference>
<evidence type="ECO:0000256" key="5">
    <source>
        <dbReference type="SAM" id="Phobius"/>
    </source>
</evidence>
<feature type="transmembrane region" description="Helical" evidence="5">
    <location>
        <begin position="12"/>
        <end position="29"/>
    </location>
</feature>
<evidence type="ECO:0000313" key="7">
    <source>
        <dbReference type="Proteomes" id="UP000752292"/>
    </source>
</evidence>
<protein>
    <submittedName>
        <fullName evidence="6">DoxX family membrane protein</fullName>
    </submittedName>
</protein>
<feature type="transmembrane region" description="Helical" evidence="5">
    <location>
        <begin position="73"/>
        <end position="91"/>
    </location>
</feature>
<gene>
    <name evidence="6" type="ORF">HY618_01025</name>
</gene>
<keyword evidence="2 5" id="KW-0812">Transmembrane</keyword>
<dbReference type="InterPro" id="IPR032808">
    <property type="entry name" value="DoxX"/>
</dbReference>
<accession>A0A933E731</accession>
<evidence type="ECO:0000256" key="1">
    <source>
        <dbReference type="ARBA" id="ARBA00004141"/>
    </source>
</evidence>